<protein>
    <recommendedName>
        <fullName evidence="2">Gp6 domain containing protein</fullName>
    </recommendedName>
</protein>
<accession>A0A6J7WZG2</accession>
<organism evidence="1">
    <name type="scientific">uncultured Caudovirales phage</name>
    <dbReference type="NCBI Taxonomy" id="2100421"/>
    <lineage>
        <taxon>Viruses</taxon>
        <taxon>Duplodnaviria</taxon>
        <taxon>Heunggongvirae</taxon>
        <taxon>Uroviricota</taxon>
        <taxon>Caudoviricetes</taxon>
        <taxon>Peduoviridae</taxon>
        <taxon>Maltschvirus</taxon>
        <taxon>Maltschvirus maltsch</taxon>
    </lineage>
</organism>
<evidence type="ECO:0008006" key="2">
    <source>
        <dbReference type="Google" id="ProtNLM"/>
    </source>
</evidence>
<name>A0A6J7WZG2_9CAUD</name>
<evidence type="ECO:0000313" key="1">
    <source>
        <dbReference type="EMBL" id="CAB5222122.1"/>
    </source>
</evidence>
<reference evidence="1" key="1">
    <citation type="submission" date="2020-05" db="EMBL/GenBank/DDBJ databases">
        <authorList>
            <person name="Chiriac C."/>
            <person name="Salcher M."/>
            <person name="Ghai R."/>
            <person name="Kavagutti S V."/>
        </authorList>
    </citation>
    <scope>NUCLEOTIDE SEQUENCE</scope>
</reference>
<dbReference type="EMBL" id="LR798297">
    <property type="protein sequence ID" value="CAB5222122.1"/>
    <property type="molecule type" value="Genomic_DNA"/>
</dbReference>
<proteinExistence type="predicted"/>
<sequence length="210" mass="22505">MATFSVTHHQRLDDVAVVQTLETTDITVGQTITLTGLGHSLNGTHIVIAVPVNLFAGVNEAGDLLYNENEIIVNQLMFQDVGDDLERSAADPFGTLTWTLTCTWTTVAAVQEFLGISSATANDTAFLTTCVAAANSWCFRRRVQAGYHDSLTTVPDSAALLGTTLYAAGLYRERGTTGDSYASFQDMSGPPLMTLGRVNQLLGVKRSQVA</sequence>
<gene>
    <name evidence="1" type="ORF">UFOVP364_4</name>
</gene>